<dbReference type="AlphaFoldDB" id="J4KS40"/>
<organism evidence="4 5">
    <name type="scientific">SAR86 cluster bacterium SAR86A</name>
    <dbReference type="NCBI Taxonomy" id="1123866"/>
    <lineage>
        <taxon>Bacteria</taxon>
        <taxon>Pseudomonadati</taxon>
        <taxon>Pseudomonadota</taxon>
        <taxon>Gammaproteobacteria</taxon>
        <taxon>SAR86 cluster</taxon>
    </lineage>
</organism>
<sequence>MIDISLNWLDKIIESINFEKLPHGLIINGPNGIGKEFLSREIASRLLLNKTTKILDKELFNSNNHPDFFMLDKEQILLKHITLREKEWDDELGQRNVNDFLSVTPSIAINKVALILNGQTMKKESQNALLKSLEEPAPNTFIIITTNRPRSLYKTIYSRCQVINIPPLSNDDLNEWLLANGITDFKSHDFPSYKTPLRIIDDISNDQQFKFKDFINVLTNFLNNNSDQLAVIKSLNNLDIDKISKLNFMVEFLKIVLKSKLLSENLSGIYKDFNNAKFNNLKLSNILNDLNNTRAKYYEVPQINEDHVLNYYLSELKNSIKI</sequence>
<dbReference type="EC" id="2.7.7.7" evidence="1"/>
<reference evidence="4 5" key="1">
    <citation type="journal article" date="2012" name="ISME J.">
        <title>Genomic insights to SAR86, an abundant and uncultivated marine bacterial lineage.</title>
        <authorList>
            <person name="Dupont C.L."/>
            <person name="Rusch D.B."/>
            <person name="Yooseph S."/>
            <person name="Lombardo M.J."/>
            <person name="Richter R.A."/>
            <person name="Valas R."/>
            <person name="Novotny M."/>
            <person name="Yee-Greenbaum J."/>
            <person name="Selengut J.D."/>
            <person name="Haft D.H."/>
            <person name="Halpern A.L."/>
            <person name="Lasken R.S."/>
            <person name="Nealson K."/>
            <person name="Friedman R."/>
            <person name="Venter J.C."/>
        </authorList>
    </citation>
    <scope>NUCLEOTIDE SEQUENCE [LARGE SCALE GENOMIC DNA]</scope>
</reference>
<name>J4KS40_9GAMM</name>
<dbReference type="PANTHER" id="PTHR11669">
    <property type="entry name" value="REPLICATION FACTOR C / DNA POLYMERASE III GAMMA-TAU SUBUNIT"/>
    <property type="match status" value="1"/>
</dbReference>
<protein>
    <recommendedName>
        <fullName evidence="1">DNA-directed DNA polymerase</fullName>
        <ecNumber evidence="1">2.7.7.7</ecNumber>
    </recommendedName>
</protein>
<dbReference type="HOGENOM" id="CLU_863028_0_0_6"/>
<evidence type="ECO:0000313" key="5">
    <source>
        <dbReference type="Proteomes" id="UP000010305"/>
    </source>
</evidence>
<dbReference type="GO" id="GO:0006261">
    <property type="term" value="P:DNA-templated DNA replication"/>
    <property type="evidence" value="ECO:0007669"/>
    <property type="project" value="TreeGrafter"/>
</dbReference>
<evidence type="ECO:0000256" key="3">
    <source>
        <dbReference type="ARBA" id="ARBA00049244"/>
    </source>
</evidence>
<dbReference type="PANTHER" id="PTHR11669:SF8">
    <property type="entry name" value="DNA POLYMERASE III SUBUNIT DELTA"/>
    <property type="match status" value="1"/>
</dbReference>
<dbReference type="SUPFAM" id="SSF52540">
    <property type="entry name" value="P-loop containing nucleoside triphosphate hydrolases"/>
    <property type="match status" value="1"/>
</dbReference>
<dbReference type="EMBL" id="JH611156">
    <property type="protein sequence ID" value="EJP72039.1"/>
    <property type="molecule type" value="Genomic_DNA"/>
</dbReference>
<dbReference type="Pfam" id="PF13177">
    <property type="entry name" value="DNA_pol3_delta2"/>
    <property type="match status" value="1"/>
</dbReference>
<keyword evidence="2" id="KW-0548">Nucleotidyltransferase</keyword>
<dbReference type="Gene3D" id="3.40.50.300">
    <property type="entry name" value="P-loop containing nucleotide triphosphate hydrolases"/>
    <property type="match status" value="1"/>
</dbReference>
<dbReference type="InterPro" id="IPR050238">
    <property type="entry name" value="DNA_Rep/Repair_Clamp_Loader"/>
</dbReference>
<evidence type="ECO:0000256" key="2">
    <source>
        <dbReference type="ARBA" id="ARBA00022932"/>
    </source>
</evidence>
<dbReference type="Proteomes" id="UP000010305">
    <property type="component" value="Unassembled WGS sequence"/>
</dbReference>
<dbReference type="InterPro" id="IPR027417">
    <property type="entry name" value="P-loop_NTPase"/>
</dbReference>
<gene>
    <name evidence="4" type="ORF">NT01SARS_0523</name>
</gene>
<dbReference type="GO" id="GO:0003887">
    <property type="term" value="F:DNA-directed DNA polymerase activity"/>
    <property type="evidence" value="ECO:0007669"/>
    <property type="project" value="UniProtKB-KW"/>
</dbReference>
<proteinExistence type="predicted"/>
<evidence type="ECO:0000256" key="1">
    <source>
        <dbReference type="ARBA" id="ARBA00012417"/>
    </source>
</evidence>
<accession>J4KS40</accession>
<keyword evidence="2" id="KW-0808">Transferase</keyword>
<keyword evidence="2" id="KW-0239">DNA-directed DNA polymerase</keyword>
<comment type="catalytic activity">
    <reaction evidence="3">
        <text>DNA(n) + a 2'-deoxyribonucleoside 5'-triphosphate = DNA(n+1) + diphosphate</text>
        <dbReference type="Rhea" id="RHEA:22508"/>
        <dbReference type="Rhea" id="RHEA-COMP:17339"/>
        <dbReference type="Rhea" id="RHEA-COMP:17340"/>
        <dbReference type="ChEBI" id="CHEBI:33019"/>
        <dbReference type="ChEBI" id="CHEBI:61560"/>
        <dbReference type="ChEBI" id="CHEBI:173112"/>
        <dbReference type="EC" id="2.7.7.7"/>
    </reaction>
</comment>
<dbReference type="STRING" id="1123866.NT01SARS_0523"/>
<evidence type="ECO:0000313" key="4">
    <source>
        <dbReference type="EMBL" id="EJP72039.1"/>
    </source>
</evidence>